<dbReference type="PANTHER" id="PTHR30038">
    <property type="entry name" value="ALDEHYDE FERREDOXIN OXIDOREDUCTASE"/>
    <property type="match status" value="1"/>
</dbReference>
<comment type="cofactor">
    <cofactor evidence="8">
        <name>tungstopterin</name>
        <dbReference type="ChEBI" id="CHEBI:30402"/>
    </cofactor>
</comment>
<dbReference type="Pfam" id="PF01314">
    <property type="entry name" value="AFOR_C"/>
    <property type="match status" value="1"/>
</dbReference>
<dbReference type="GO" id="GO:0009055">
    <property type="term" value="F:electron transfer activity"/>
    <property type="evidence" value="ECO:0007669"/>
    <property type="project" value="InterPro"/>
</dbReference>
<dbReference type="GO" id="GO:0051539">
    <property type="term" value="F:4 iron, 4 sulfur cluster binding"/>
    <property type="evidence" value="ECO:0007669"/>
    <property type="project" value="UniProtKB-KW"/>
</dbReference>
<protein>
    <recommendedName>
        <fullName evidence="9">Aldehyde ferredoxin oxidoreductase N-terminal domain-containing protein</fullName>
    </recommendedName>
</protein>
<evidence type="ECO:0000256" key="7">
    <source>
        <dbReference type="ARBA" id="ARBA00023014"/>
    </source>
</evidence>
<evidence type="ECO:0000313" key="10">
    <source>
        <dbReference type="EMBL" id="OGD14477.1"/>
    </source>
</evidence>
<dbReference type="SMART" id="SM00790">
    <property type="entry name" value="AFOR_N"/>
    <property type="match status" value="1"/>
</dbReference>
<dbReference type="Gene3D" id="3.60.9.10">
    <property type="entry name" value="Aldehyde ferredoxin oxidoreductase, N-terminal domain"/>
    <property type="match status" value="1"/>
</dbReference>
<comment type="caution">
    <text evidence="10">The sequence shown here is derived from an EMBL/GenBank/DDBJ whole genome shotgun (WGS) entry which is preliminary data.</text>
</comment>
<dbReference type="SUPFAM" id="SSF48310">
    <property type="entry name" value="Aldehyde ferredoxin oxidoreductase, C-terminal domains"/>
    <property type="match status" value="1"/>
</dbReference>
<keyword evidence="6" id="KW-0408">Iron</keyword>
<reference evidence="10 11" key="1">
    <citation type="journal article" date="2016" name="Nat. Commun.">
        <title>Thousands of microbial genomes shed light on interconnected biogeochemical processes in an aquifer system.</title>
        <authorList>
            <person name="Anantharaman K."/>
            <person name="Brown C.T."/>
            <person name="Hug L.A."/>
            <person name="Sharon I."/>
            <person name="Castelle C.J."/>
            <person name="Probst A.J."/>
            <person name="Thomas B.C."/>
            <person name="Singh A."/>
            <person name="Wilkins M.J."/>
            <person name="Karaoz U."/>
            <person name="Brodie E.L."/>
            <person name="Williams K.H."/>
            <person name="Hubbard S.S."/>
            <person name="Banfield J.F."/>
        </authorList>
    </citation>
    <scope>NUCLEOTIDE SEQUENCE [LARGE SCALE GENOMIC DNA]</scope>
</reference>
<evidence type="ECO:0000256" key="3">
    <source>
        <dbReference type="ARBA" id="ARBA00022485"/>
    </source>
</evidence>
<dbReference type="GO" id="GO:0016625">
    <property type="term" value="F:oxidoreductase activity, acting on the aldehyde or oxo group of donors, iron-sulfur protein as acceptor"/>
    <property type="evidence" value="ECO:0007669"/>
    <property type="project" value="InterPro"/>
</dbReference>
<keyword evidence="7" id="KW-0411">Iron-sulfur</keyword>
<sequence>MIERGDITGCLAGKILRINLSNQNIGTEETKKYAQKTLGGRGINSLIMVNEIASQVKWYDPENLLCFGVGALVGTLAPGSCRVDISTINVFSGGKGSANVGGFWGPELKYAGFDNLIIIGKSRKPVYLYINDENVEIKDASLLWGKDIYETENILRKEIGDEHIKIACIGPAGENRVRGSAIMIDTTKAAGGSGVGCVMGDKKLKAIVVRGHGKIEVAEPERFMRVVAKCYQQCKDEPNTGMMRKSPSNLYSDPEWKGWNTNIVVKNGQDDQWERENRIRLMNCKTGVPNMQKGVRACYSCPIGCMPYMEINKGKYKGSKGEGFWINTIMGHACRFDISDPESVVESWLLTNKFGLDGDYVAAGLSWVFELYEKGIITQKDTDGLELTWGNGDALNKLIKKLAYREGIGDLLADGMVEAAKKIGHHSEYYLIQVKGQPSLEPFRVPKGWALAVSTSPVAGRHLRGATMGGDRYGPKPRPGNFGVTDYQNQAKGVVWQGKTKELEDNLGICNYVGTWSGANFLTIADFAELINSGMGLDLTEEELLNHYALIGRNLEKAFNALHTNMTREDDLPPERFMKEEVKSGPYKGFKIDEDKYNQMLDEYYELWGWDKKTGMQTRSGLKKLGLEDIAEKLVKYGKLIDK</sequence>
<name>A0A1F5A9D5_9BACT</name>
<dbReference type="InterPro" id="IPR001203">
    <property type="entry name" value="OxRdtase_Ald_Fedxn_C"/>
</dbReference>
<keyword evidence="5" id="KW-0560">Oxidoreductase</keyword>
<dbReference type="STRING" id="1797291.A2V47_05170"/>
<gene>
    <name evidence="10" type="ORF">A2V47_05170</name>
</gene>
<accession>A0A1F5A9D5</accession>
<feature type="domain" description="Aldehyde ferredoxin oxidoreductase N-terminal" evidence="9">
    <location>
        <begin position="11"/>
        <end position="213"/>
    </location>
</feature>
<evidence type="ECO:0000256" key="1">
    <source>
        <dbReference type="ARBA" id="ARBA00001966"/>
    </source>
</evidence>
<evidence type="ECO:0000256" key="5">
    <source>
        <dbReference type="ARBA" id="ARBA00023002"/>
    </source>
</evidence>
<dbReference type="InterPro" id="IPR051919">
    <property type="entry name" value="W-dependent_AOR"/>
</dbReference>
<dbReference type="Pfam" id="PF02730">
    <property type="entry name" value="AFOR_N"/>
    <property type="match status" value="1"/>
</dbReference>
<comment type="similarity">
    <text evidence="2">Belongs to the AOR/FOR family.</text>
</comment>
<dbReference type="Gene3D" id="1.10.569.10">
    <property type="entry name" value="Aldehyde Ferredoxin Oxidoreductase Protein, subunit A, domain 2"/>
    <property type="match status" value="1"/>
</dbReference>
<evidence type="ECO:0000256" key="8">
    <source>
        <dbReference type="ARBA" id="ARBA00049934"/>
    </source>
</evidence>
<keyword evidence="4" id="KW-0479">Metal-binding</keyword>
<dbReference type="InterPro" id="IPR013983">
    <property type="entry name" value="Ald_Fedxn_OxRdtase_N"/>
</dbReference>
<evidence type="ECO:0000313" key="11">
    <source>
        <dbReference type="Proteomes" id="UP000177701"/>
    </source>
</evidence>
<dbReference type="InterPro" id="IPR013985">
    <property type="entry name" value="Ald_Fedxn_OxRdtase_dom3"/>
</dbReference>
<comment type="cofactor">
    <cofactor evidence="1">
        <name>[4Fe-4S] cluster</name>
        <dbReference type="ChEBI" id="CHEBI:49883"/>
    </cofactor>
</comment>
<dbReference type="Proteomes" id="UP000177701">
    <property type="component" value="Unassembled WGS sequence"/>
</dbReference>
<proteinExistence type="inferred from homology"/>
<dbReference type="PANTHER" id="PTHR30038:SF0">
    <property type="entry name" value="TUNGSTEN-CONTAINING ALDEHYDE FERREDOXIN OXIDOREDUCTASE"/>
    <property type="match status" value="1"/>
</dbReference>
<dbReference type="SUPFAM" id="SSF56228">
    <property type="entry name" value="Aldehyde ferredoxin oxidoreductase, N-terminal domain"/>
    <property type="match status" value="1"/>
</dbReference>
<keyword evidence="3" id="KW-0004">4Fe-4S</keyword>
<dbReference type="InterPro" id="IPR036021">
    <property type="entry name" value="Tungsten_al_ferr_oxy-like_C"/>
</dbReference>
<dbReference type="AlphaFoldDB" id="A0A1F5A9D5"/>
<dbReference type="GO" id="GO:0046872">
    <property type="term" value="F:metal ion binding"/>
    <property type="evidence" value="ECO:0007669"/>
    <property type="project" value="UniProtKB-KW"/>
</dbReference>
<evidence type="ECO:0000259" key="9">
    <source>
        <dbReference type="SMART" id="SM00790"/>
    </source>
</evidence>
<dbReference type="InterPro" id="IPR036503">
    <property type="entry name" value="Ald_Fedxn_OxRdtase_N_sf"/>
</dbReference>
<dbReference type="Gene3D" id="1.10.599.10">
    <property type="entry name" value="Aldehyde Ferredoxin Oxidoreductase Protein, subunit A, domain 3"/>
    <property type="match status" value="1"/>
</dbReference>
<dbReference type="EMBL" id="MEYH01000083">
    <property type="protein sequence ID" value="OGD14477.1"/>
    <property type="molecule type" value="Genomic_DNA"/>
</dbReference>
<evidence type="ECO:0000256" key="4">
    <source>
        <dbReference type="ARBA" id="ARBA00022723"/>
    </source>
</evidence>
<evidence type="ECO:0000256" key="6">
    <source>
        <dbReference type="ARBA" id="ARBA00023004"/>
    </source>
</evidence>
<evidence type="ECO:0000256" key="2">
    <source>
        <dbReference type="ARBA" id="ARBA00011032"/>
    </source>
</evidence>
<organism evidence="10 11">
    <name type="scientific">Candidatus Sediminicultor quintus</name>
    <dbReference type="NCBI Taxonomy" id="1797291"/>
    <lineage>
        <taxon>Bacteria</taxon>
        <taxon>Pseudomonadati</taxon>
        <taxon>Atribacterota</taxon>
        <taxon>Candidatus Phoenicimicrobiia</taxon>
        <taxon>Candidatus Pheonicimicrobiales</taxon>
        <taxon>Candidatus Phoenicimicrobiaceae</taxon>
        <taxon>Candidatus Sediminicultor</taxon>
    </lineage>
</organism>
<dbReference type="InterPro" id="IPR013984">
    <property type="entry name" value="Ald_Fedxn_OxRdtase_dom2"/>
</dbReference>